<name>A0A1I6DZ43_9RHOB</name>
<dbReference type="OrthoDB" id="9811006at2"/>
<dbReference type="RefSeq" id="WP_092080314.1">
    <property type="nucleotide sequence ID" value="NZ_FOYI01000006.1"/>
</dbReference>
<reference evidence="3 4" key="1">
    <citation type="submission" date="2016-10" db="EMBL/GenBank/DDBJ databases">
        <authorList>
            <person name="de Groot N.N."/>
        </authorList>
    </citation>
    <scope>NUCLEOTIDE SEQUENCE [LARGE SCALE GENOMIC DNA]</scope>
    <source>
        <strain evidence="4">KMM 9023,NRIC 0796,JCM 17311,KCTC 23692</strain>
    </source>
</reference>
<dbReference type="Pfam" id="PF04264">
    <property type="entry name" value="YceI"/>
    <property type="match status" value="1"/>
</dbReference>
<dbReference type="InterPro" id="IPR007372">
    <property type="entry name" value="Lipid/polyisoprenoid-bd_YceI"/>
</dbReference>
<gene>
    <name evidence="3" type="ORF">SAMN04515673_106104</name>
</gene>
<dbReference type="STRING" id="871652.SAMN04515673_106104"/>
<proteinExistence type="predicted"/>
<feature type="domain" description="Lipid/polyisoprenoid-binding YceI-like" evidence="2">
    <location>
        <begin position="25"/>
        <end position="189"/>
    </location>
</feature>
<dbReference type="SUPFAM" id="SSF101874">
    <property type="entry name" value="YceI-like"/>
    <property type="match status" value="1"/>
</dbReference>
<dbReference type="SMART" id="SM00867">
    <property type="entry name" value="YceI"/>
    <property type="match status" value="1"/>
</dbReference>
<accession>A0A1I6DZ43</accession>
<feature type="chain" id="PRO_5011619146" evidence="1">
    <location>
        <begin position="22"/>
        <end position="192"/>
    </location>
</feature>
<sequence length="192" mass="20529">MKKFLAAATLAALPFASPAVAEPEAYVLDASHSQIVFSYNHLGYSTSWGMFSGFEGDISFDQESPENSSVTVSFPVKSMLTGWEARFEHLMSGDFFDATDDEMVSFTSTGIEVTGETTADITGDLTINGITKPVTLAATLNQAGEHPMAKKPWAGFSATTTVLRSDFGVGGFAPFISDEVEIQISVEAMKAE</sequence>
<dbReference type="PANTHER" id="PTHR34406">
    <property type="entry name" value="PROTEIN YCEI"/>
    <property type="match status" value="1"/>
</dbReference>
<evidence type="ECO:0000313" key="4">
    <source>
        <dbReference type="Proteomes" id="UP000199302"/>
    </source>
</evidence>
<evidence type="ECO:0000259" key="2">
    <source>
        <dbReference type="SMART" id="SM00867"/>
    </source>
</evidence>
<evidence type="ECO:0000256" key="1">
    <source>
        <dbReference type="SAM" id="SignalP"/>
    </source>
</evidence>
<dbReference type="AlphaFoldDB" id="A0A1I6DZ43"/>
<keyword evidence="1" id="KW-0732">Signal</keyword>
<feature type="signal peptide" evidence="1">
    <location>
        <begin position="1"/>
        <end position="21"/>
    </location>
</feature>
<evidence type="ECO:0000313" key="3">
    <source>
        <dbReference type="EMBL" id="SFR10696.1"/>
    </source>
</evidence>
<dbReference type="InterPro" id="IPR036761">
    <property type="entry name" value="TTHA0802/YceI-like_sf"/>
</dbReference>
<dbReference type="Proteomes" id="UP000199302">
    <property type="component" value="Unassembled WGS sequence"/>
</dbReference>
<dbReference type="PANTHER" id="PTHR34406:SF1">
    <property type="entry name" value="PROTEIN YCEI"/>
    <property type="match status" value="1"/>
</dbReference>
<keyword evidence="4" id="KW-1185">Reference proteome</keyword>
<dbReference type="Gene3D" id="2.40.128.110">
    <property type="entry name" value="Lipid/polyisoprenoid-binding, YceI-like"/>
    <property type="match status" value="1"/>
</dbReference>
<dbReference type="EMBL" id="FOYI01000006">
    <property type="protein sequence ID" value="SFR10696.1"/>
    <property type="molecule type" value="Genomic_DNA"/>
</dbReference>
<organism evidence="3 4">
    <name type="scientific">Poseidonocella sedimentorum</name>
    <dbReference type="NCBI Taxonomy" id="871652"/>
    <lineage>
        <taxon>Bacteria</taxon>
        <taxon>Pseudomonadati</taxon>
        <taxon>Pseudomonadota</taxon>
        <taxon>Alphaproteobacteria</taxon>
        <taxon>Rhodobacterales</taxon>
        <taxon>Roseobacteraceae</taxon>
        <taxon>Poseidonocella</taxon>
    </lineage>
</organism>
<protein>
    <submittedName>
        <fullName evidence="3">Polyisoprenoid-binding protein YceI</fullName>
    </submittedName>
</protein>